<reference evidence="1" key="1">
    <citation type="journal article" date="2020" name="Stud. Mycol.">
        <title>101 Dothideomycetes genomes: a test case for predicting lifestyles and emergence of pathogens.</title>
        <authorList>
            <person name="Haridas S."/>
            <person name="Albert R."/>
            <person name="Binder M."/>
            <person name="Bloem J."/>
            <person name="Labutti K."/>
            <person name="Salamov A."/>
            <person name="Andreopoulos B."/>
            <person name="Baker S."/>
            <person name="Barry K."/>
            <person name="Bills G."/>
            <person name="Bluhm B."/>
            <person name="Cannon C."/>
            <person name="Castanera R."/>
            <person name="Culley D."/>
            <person name="Daum C."/>
            <person name="Ezra D."/>
            <person name="Gonzalez J."/>
            <person name="Henrissat B."/>
            <person name="Kuo A."/>
            <person name="Liang C."/>
            <person name="Lipzen A."/>
            <person name="Lutzoni F."/>
            <person name="Magnuson J."/>
            <person name="Mondo S."/>
            <person name="Nolan M."/>
            <person name="Ohm R."/>
            <person name="Pangilinan J."/>
            <person name="Park H.-J."/>
            <person name="Ramirez L."/>
            <person name="Alfaro M."/>
            <person name="Sun H."/>
            <person name="Tritt A."/>
            <person name="Yoshinaga Y."/>
            <person name="Zwiers L.-H."/>
            <person name="Turgeon B."/>
            <person name="Goodwin S."/>
            <person name="Spatafora J."/>
            <person name="Crous P."/>
            <person name="Grigoriev I."/>
        </authorList>
    </citation>
    <scope>NUCLEOTIDE SEQUENCE</scope>
    <source>
        <strain evidence="1">CBS 121167</strain>
    </source>
</reference>
<dbReference type="Proteomes" id="UP000799438">
    <property type="component" value="Unassembled WGS sequence"/>
</dbReference>
<name>A0A6A6B802_9PEZI</name>
<sequence length="179" mass="20814">MPVDISLISLEVLAVLPPLNDHINKIIEQTPPSEVPTSRLDAQIQHELQLGDKDDRGEIVRYIAHELAIHIKELREEKHHRLDFQRLMKLYEQQQEQQQEQKQQKWRKLLKPLKLLKRQKTQHQSDTQLDAQPEFPYTRPAPTCACGQCPDGGCDFSLVNKDEYGPCKDCECVNKAWRG</sequence>
<dbReference type="RefSeq" id="XP_033395401.1">
    <property type="nucleotide sequence ID" value="XM_033543347.1"/>
</dbReference>
<protein>
    <submittedName>
        <fullName evidence="1">Uncharacterized protein</fullName>
    </submittedName>
</protein>
<gene>
    <name evidence="1" type="ORF">K452DRAFT_310595</name>
</gene>
<keyword evidence="2" id="KW-1185">Reference proteome</keyword>
<organism evidence="1 2">
    <name type="scientific">Aplosporella prunicola CBS 121167</name>
    <dbReference type="NCBI Taxonomy" id="1176127"/>
    <lineage>
        <taxon>Eukaryota</taxon>
        <taxon>Fungi</taxon>
        <taxon>Dikarya</taxon>
        <taxon>Ascomycota</taxon>
        <taxon>Pezizomycotina</taxon>
        <taxon>Dothideomycetes</taxon>
        <taxon>Dothideomycetes incertae sedis</taxon>
        <taxon>Botryosphaeriales</taxon>
        <taxon>Aplosporellaceae</taxon>
        <taxon>Aplosporella</taxon>
    </lineage>
</organism>
<dbReference type="GeneID" id="54300844"/>
<dbReference type="EMBL" id="ML995492">
    <property type="protein sequence ID" value="KAF2139688.1"/>
    <property type="molecule type" value="Genomic_DNA"/>
</dbReference>
<evidence type="ECO:0000313" key="2">
    <source>
        <dbReference type="Proteomes" id="UP000799438"/>
    </source>
</evidence>
<dbReference type="AlphaFoldDB" id="A0A6A6B802"/>
<proteinExistence type="predicted"/>
<evidence type="ECO:0000313" key="1">
    <source>
        <dbReference type="EMBL" id="KAF2139688.1"/>
    </source>
</evidence>
<accession>A0A6A6B802</accession>